<dbReference type="Gene3D" id="3.60.10.10">
    <property type="entry name" value="Endonuclease/exonuclease/phosphatase"/>
    <property type="match status" value="1"/>
</dbReference>
<organism evidence="4">
    <name type="scientific">Harpegnathos saltator</name>
    <name type="common">Jerdon's jumping ant</name>
    <dbReference type="NCBI Taxonomy" id="610380"/>
    <lineage>
        <taxon>Eukaryota</taxon>
        <taxon>Metazoa</taxon>
        <taxon>Ecdysozoa</taxon>
        <taxon>Arthropoda</taxon>
        <taxon>Hexapoda</taxon>
        <taxon>Insecta</taxon>
        <taxon>Pterygota</taxon>
        <taxon>Neoptera</taxon>
        <taxon>Endopterygota</taxon>
        <taxon>Hymenoptera</taxon>
        <taxon>Apocrita</taxon>
        <taxon>Aculeata</taxon>
        <taxon>Formicoidea</taxon>
        <taxon>Formicidae</taxon>
        <taxon>Ponerinae</taxon>
        <taxon>Ponerini</taxon>
        <taxon>Harpegnathos</taxon>
    </lineage>
</organism>
<name>E2BML6_HARSA</name>
<dbReference type="SUPFAM" id="SSF56219">
    <property type="entry name" value="DNase I-like"/>
    <property type="match status" value="1"/>
</dbReference>
<feature type="non-terminal residue" evidence="3">
    <location>
        <position position="100"/>
    </location>
</feature>
<sequence>VITGDFNAHSEGWGCSPRQKDPRDDAVIEWAAGLDLLSLNRGSASTCVRLRGESVIDLTWATPSAARLFREWKVEVEGETLSDHRYIVWAFRLPGPPRVR</sequence>
<dbReference type="GO" id="GO:0003824">
    <property type="term" value="F:catalytic activity"/>
    <property type="evidence" value="ECO:0007669"/>
    <property type="project" value="InterPro"/>
</dbReference>
<dbReference type="InterPro" id="IPR036691">
    <property type="entry name" value="Endo/exonu/phosph_ase_sf"/>
</dbReference>
<dbReference type="Pfam" id="PF14529">
    <property type="entry name" value="Exo_endo_phos_2"/>
    <property type="match status" value="1"/>
</dbReference>
<dbReference type="InParanoid" id="E2BML6"/>
<evidence type="ECO:0000259" key="2">
    <source>
        <dbReference type="Pfam" id="PF14529"/>
    </source>
</evidence>
<proteinExistence type="predicted"/>
<accession>E2BML6</accession>
<dbReference type="EMBL" id="GL449250">
    <property type="protein sequence ID" value="EFN83064.1"/>
    <property type="molecule type" value="Genomic_DNA"/>
</dbReference>
<keyword evidence="4" id="KW-1185">Reference proteome</keyword>
<feature type="domain" description="Endonuclease/exonuclease/phosphatase" evidence="2">
    <location>
        <begin position="1"/>
        <end position="88"/>
    </location>
</feature>
<dbReference type="InterPro" id="IPR005135">
    <property type="entry name" value="Endo/exonuclease/phosphatase"/>
</dbReference>
<dbReference type="Proteomes" id="UP000008237">
    <property type="component" value="Unassembled WGS sequence"/>
</dbReference>
<evidence type="ECO:0000256" key="1">
    <source>
        <dbReference type="SAM" id="MobiDB-lite"/>
    </source>
</evidence>
<evidence type="ECO:0000313" key="4">
    <source>
        <dbReference type="Proteomes" id="UP000008237"/>
    </source>
</evidence>
<dbReference type="OrthoDB" id="7554057at2759"/>
<evidence type="ECO:0000313" key="3">
    <source>
        <dbReference type="EMBL" id="EFN83064.1"/>
    </source>
</evidence>
<feature type="non-terminal residue" evidence="3">
    <location>
        <position position="1"/>
    </location>
</feature>
<protein>
    <recommendedName>
        <fullName evidence="2">Endonuclease/exonuclease/phosphatase domain-containing protein</fullName>
    </recommendedName>
</protein>
<feature type="region of interest" description="Disordered" evidence="1">
    <location>
        <begin position="1"/>
        <end position="21"/>
    </location>
</feature>
<gene>
    <name evidence="3" type="ORF">EAI_05530</name>
</gene>
<reference evidence="3 4" key="1">
    <citation type="journal article" date="2010" name="Science">
        <title>Genomic comparison of the ants Camponotus floridanus and Harpegnathos saltator.</title>
        <authorList>
            <person name="Bonasio R."/>
            <person name="Zhang G."/>
            <person name="Ye C."/>
            <person name="Mutti N.S."/>
            <person name="Fang X."/>
            <person name="Qin N."/>
            <person name="Donahue G."/>
            <person name="Yang P."/>
            <person name="Li Q."/>
            <person name="Li C."/>
            <person name="Zhang P."/>
            <person name="Huang Z."/>
            <person name="Berger S.L."/>
            <person name="Reinberg D."/>
            <person name="Wang J."/>
            <person name="Liebig J."/>
        </authorList>
    </citation>
    <scope>NUCLEOTIDE SEQUENCE [LARGE SCALE GENOMIC DNA]</scope>
    <source>
        <strain evidence="3 4">R22 G/1</strain>
    </source>
</reference>
<dbReference type="AlphaFoldDB" id="E2BML6"/>